<name>A0ABX3HF05_PAEBO</name>
<protein>
    <recommendedName>
        <fullName evidence="1">Ribbon-helix-helix protein CopG domain-containing protein</fullName>
    </recommendedName>
</protein>
<evidence type="ECO:0000313" key="3">
    <source>
        <dbReference type="Proteomes" id="UP000187412"/>
    </source>
</evidence>
<dbReference type="EMBL" id="MPTB01000010">
    <property type="protein sequence ID" value="OMD49097.1"/>
    <property type="molecule type" value="Genomic_DNA"/>
</dbReference>
<dbReference type="SUPFAM" id="SSF47598">
    <property type="entry name" value="Ribbon-helix-helix"/>
    <property type="match status" value="1"/>
</dbReference>
<reference evidence="2 3" key="1">
    <citation type="submission" date="2016-10" db="EMBL/GenBank/DDBJ databases">
        <title>Paenibacillus species isolates.</title>
        <authorList>
            <person name="Beno S.M."/>
        </authorList>
    </citation>
    <scope>NUCLEOTIDE SEQUENCE [LARGE SCALE GENOMIC DNA]</scope>
    <source>
        <strain evidence="2 3">FSL H7-0744</strain>
    </source>
</reference>
<dbReference type="CDD" id="cd21631">
    <property type="entry name" value="RHH_CopG_NikR-like"/>
    <property type="match status" value="1"/>
</dbReference>
<gene>
    <name evidence="2" type="ORF">BSK56_09710</name>
</gene>
<keyword evidence="3" id="KW-1185">Reference proteome</keyword>
<dbReference type="InterPro" id="IPR010985">
    <property type="entry name" value="Ribbon_hlx_hlx"/>
</dbReference>
<feature type="domain" description="Ribbon-helix-helix protein CopG" evidence="1">
    <location>
        <begin position="39"/>
        <end position="76"/>
    </location>
</feature>
<dbReference type="Pfam" id="PF01402">
    <property type="entry name" value="RHH_1"/>
    <property type="match status" value="1"/>
</dbReference>
<evidence type="ECO:0000259" key="1">
    <source>
        <dbReference type="Pfam" id="PF01402"/>
    </source>
</evidence>
<organism evidence="2 3">
    <name type="scientific">Paenibacillus borealis</name>
    <dbReference type="NCBI Taxonomy" id="160799"/>
    <lineage>
        <taxon>Bacteria</taxon>
        <taxon>Bacillati</taxon>
        <taxon>Bacillota</taxon>
        <taxon>Bacilli</taxon>
        <taxon>Bacillales</taxon>
        <taxon>Paenibacillaceae</taxon>
        <taxon>Paenibacillus</taxon>
    </lineage>
</organism>
<dbReference type="InterPro" id="IPR002145">
    <property type="entry name" value="CopG"/>
</dbReference>
<dbReference type="InterPro" id="IPR013321">
    <property type="entry name" value="Arc_rbn_hlx_hlx"/>
</dbReference>
<sequence>MSDNAIKIGVSNKDGQLGFLSGRGGLREGAGRKGIGCTKKVSLTLPEELWNKLEADCTATALSRSEMIRNIITAYYS</sequence>
<dbReference type="Gene3D" id="1.10.1220.10">
    <property type="entry name" value="Met repressor-like"/>
    <property type="match status" value="1"/>
</dbReference>
<proteinExistence type="predicted"/>
<comment type="caution">
    <text evidence="2">The sequence shown here is derived from an EMBL/GenBank/DDBJ whole genome shotgun (WGS) entry which is preliminary data.</text>
</comment>
<evidence type="ECO:0000313" key="2">
    <source>
        <dbReference type="EMBL" id="OMD49097.1"/>
    </source>
</evidence>
<dbReference type="Proteomes" id="UP000187412">
    <property type="component" value="Unassembled WGS sequence"/>
</dbReference>
<accession>A0ABX3HF05</accession>
<dbReference type="RefSeq" id="WP_038586333.1">
    <property type="nucleotide sequence ID" value="NZ_MPTB01000010.1"/>
</dbReference>